<comment type="caution">
    <text evidence="1">The sequence shown here is derived from an EMBL/GenBank/DDBJ whole genome shotgun (WGS) entry which is preliminary data.</text>
</comment>
<evidence type="ECO:0000313" key="2">
    <source>
        <dbReference type="Proteomes" id="UP001595533"/>
    </source>
</evidence>
<dbReference type="RefSeq" id="WP_077410849.1">
    <property type="nucleotide sequence ID" value="NZ_JBHRTS010000005.1"/>
</dbReference>
<sequence length="161" mass="18628">MGIFKKFSTVNQAAKLKKLLNWYGPYLGAGIKLEYIADDWREVRVAMHMKWYNRNAVGTHFGGSLYAMIDPHYMLMLMKLLGKDYVVWDKAAHIDFIKPGTGTVRATMLITDEQLEEVIEQTSSGHKFLPRFIAEIRDETGELVAKATKTLYVRRRPIHHR</sequence>
<organism evidence="1 2">
    <name type="scientific">Marinicella sediminis</name>
    <dbReference type="NCBI Taxonomy" id="1792834"/>
    <lineage>
        <taxon>Bacteria</taxon>
        <taxon>Pseudomonadati</taxon>
        <taxon>Pseudomonadota</taxon>
        <taxon>Gammaproteobacteria</taxon>
        <taxon>Lysobacterales</taxon>
        <taxon>Marinicellaceae</taxon>
        <taxon>Marinicella</taxon>
    </lineage>
</organism>
<dbReference type="EMBL" id="JBHRTS010000005">
    <property type="protein sequence ID" value="MFC3194804.1"/>
    <property type="molecule type" value="Genomic_DNA"/>
</dbReference>
<dbReference type="Pfam" id="PF14539">
    <property type="entry name" value="DUF4442"/>
    <property type="match status" value="1"/>
</dbReference>
<dbReference type="Gene3D" id="3.10.129.10">
    <property type="entry name" value="Hotdog Thioesterase"/>
    <property type="match status" value="1"/>
</dbReference>
<evidence type="ECO:0000313" key="1">
    <source>
        <dbReference type="EMBL" id="MFC3194804.1"/>
    </source>
</evidence>
<dbReference type="Proteomes" id="UP001595533">
    <property type="component" value="Unassembled WGS sequence"/>
</dbReference>
<accession>A0ABV7JD76</accession>
<name>A0ABV7JD76_9GAMM</name>
<keyword evidence="2" id="KW-1185">Reference proteome</keyword>
<protein>
    <submittedName>
        <fullName evidence="1">DUF4442 domain-containing protein</fullName>
    </submittedName>
</protein>
<gene>
    <name evidence="1" type="ORF">ACFODZ_11190</name>
</gene>
<reference evidence="2" key="1">
    <citation type="journal article" date="2019" name="Int. J. Syst. Evol. Microbiol.">
        <title>The Global Catalogue of Microorganisms (GCM) 10K type strain sequencing project: providing services to taxonomists for standard genome sequencing and annotation.</title>
        <authorList>
            <consortium name="The Broad Institute Genomics Platform"/>
            <consortium name="The Broad Institute Genome Sequencing Center for Infectious Disease"/>
            <person name="Wu L."/>
            <person name="Ma J."/>
        </authorList>
    </citation>
    <scope>NUCLEOTIDE SEQUENCE [LARGE SCALE GENOMIC DNA]</scope>
    <source>
        <strain evidence="2">KCTC 42953</strain>
    </source>
</reference>
<dbReference type="InterPro" id="IPR029069">
    <property type="entry name" value="HotDog_dom_sf"/>
</dbReference>
<dbReference type="InterPro" id="IPR027961">
    <property type="entry name" value="DUF4442"/>
</dbReference>
<dbReference type="SUPFAM" id="SSF54637">
    <property type="entry name" value="Thioesterase/thiol ester dehydrase-isomerase"/>
    <property type="match status" value="1"/>
</dbReference>
<proteinExistence type="predicted"/>